<keyword evidence="3" id="KW-1185">Reference proteome</keyword>
<evidence type="ECO:0000256" key="1">
    <source>
        <dbReference type="SAM" id="MobiDB-lite"/>
    </source>
</evidence>
<dbReference type="AlphaFoldDB" id="A0A2G9Q863"/>
<protein>
    <submittedName>
        <fullName evidence="2">Uncharacterized protein</fullName>
    </submittedName>
</protein>
<sequence length="89" mass="10302">MEDKYSQTDVQCKEEDFPTDVSSNRNLPERCPHSLYSRDSPQEHQEIPQDDAEDDMIDVKSKDINDDEAYGRCDQPKEEEVTAYITTGE</sequence>
<name>A0A2G9Q863_AQUCT</name>
<dbReference type="Proteomes" id="UP000228934">
    <property type="component" value="Unassembled WGS sequence"/>
</dbReference>
<reference evidence="3" key="1">
    <citation type="journal article" date="2017" name="Nat. Commun.">
        <title>The North American bullfrog draft genome provides insight into hormonal regulation of long noncoding RNA.</title>
        <authorList>
            <person name="Hammond S.A."/>
            <person name="Warren R.L."/>
            <person name="Vandervalk B.P."/>
            <person name="Kucuk E."/>
            <person name="Khan H."/>
            <person name="Gibb E.A."/>
            <person name="Pandoh P."/>
            <person name="Kirk H."/>
            <person name="Zhao Y."/>
            <person name="Jones M."/>
            <person name="Mungall A.J."/>
            <person name="Coope R."/>
            <person name="Pleasance S."/>
            <person name="Moore R.A."/>
            <person name="Holt R.A."/>
            <person name="Round J.M."/>
            <person name="Ohora S."/>
            <person name="Walle B.V."/>
            <person name="Veldhoen N."/>
            <person name="Helbing C.C."/>
            <person name="Birol I."/>
        </authorList>
    </citation>
    <scope>NUCLEOTIDE SEQUENCE [LARGE SCALE GENOMIC DNA]</scope>
</reference>
<evidence type="ECO:0000313" key="2">
    <source>
        <dbReference type="EMBL" id="PIO11766.1"/>
    </source>
</evidence>
<feature type="compositionally biased region" description="Basic and acidic residues" evidence="1">
    <location>
        <begin position="1"/>
        <end position="16"/>
    </location>
</feature>
<dbReference type="EMBL" id="KZ060823">
    <property type="protein sequence ID" value="PIO11766.1"/>
    <property type="molecule type" value="Genomic_DNA"/>
</dbReference>
<accession>A0A2G9Q863</accession>
<feature type="region of interest" description="Disordered" evidence="1">
    <location>
        <begin position="1"/>
        <end position="55"/>
    </location>
</feature>
<evidence type="ECO:0000313" key="3">
    <source>
        <dbReference type="Proteomes" id="UP000228934"/>
    </source>
</evidence>
<proteinExistence type="predicted"/>
<gene>
    <name evidence="2" type="ORF">AB205_0081950</name>
</gene>
<organism evidence="2 3">
    <name type="scientific">Aquarana catesbeiana</name>
    <name type="common">American bullfrog</name>
    <name type="synonym">Rana catesbeiana</name>
    <dbReference type="NCBI Taxonomy" id="8400"/>
    <lineage>
        <taxon>Eukaryota</taxon>
        <taxon>Metazoa</taxon>
        <taxon>Chordata</taxon>
        <taxon>Craniata</taxon>
        <taxon>Vertebrata</taxon>
        <taxon>Euteleostomi</taxon>
        <taxon>Amphibia</taxon>
        <taxon>Batrachia</taxon>
        <taxon>Anura</taxon>
        <taxon>Neobatrachia</taxon>
        <taxon>Ranoidea</taxon>
        <taxon>Ranidae</taxon>
        <taxon>Aquarana</taxon>
    </lineage>
</organism>